<dbReference type="EMBL" id="JBBPBN010000001">
    <property type="protein sequence ID" value="KAK9047128.1"/>
    <property type="molecule type" value="Genomic_DNA"/>
</dbReference>
<proteinExistence type="predicted"/>
<name>A0ABR2UBN2_9ROSI</name>
<dbReference type="Proteomes" id="UP001396334">
    <property type="component" value="Unassembled WGS sequence"/>
</dbReference>
<evidence type="ECO:0000313" key="2">
    <source>
        <dbReference type="Proteomes" id="UP001396334"/>
    </source>
</evidence>
<keyword evidence="2" id="KW-1185">Reference proteome</keyword>
<protein>
    <submittedName>
        <fullName evidence="1">Uncharacterized protein</fullName>
    </submittedName>
</protein>
<evidence type="ECO:0000313" key="1">
    <source>
        <dbReference type="EMBL" id="KAK9047128.1"/>
    </source>
</evidence>
<accession>A0ABR2UBN2</accession>
<organism evidence="1 2">
    <name type="scientific">Hibiscus sabdariffa</name>
    <name type="common">roselle</name>
    <dbReference type="NCBI Taxonomy" id="183260"/>
    <lineage>
        <taxon>Eukaryota</taxon>
        <taxon>Viridiplantae</taxon>
        <taxon>Streptophyta</taxon>
        <taxon>Embryophyta</taxon>
        <taxon>Tracheophyta</taxon>
        <taxon>Spermatophyta</taxon>
        <taxon>Magnoliopsida</taxon>
        <taxon>eudicotyledons</taxon>
        <taxon>Gunneridae</taxon>
        <taxon>Pentapetalae</taxon>
        <taxon>rosids</taxon>
        <taxon>malvids</taxon>
        <taxon>Malvales</taxon>
        <taxon>Malvaceae</taxon>
        <taxon>Malvoideae</taxon>
        <taxon>Hibiscus</taxon>
    </lineage>
</organism>
<gene>
    <name evidence="1" type="ORF">V6N11_052983</name>
</gene>
<sequence length="182" mass="19907">MVDGKSNPTMVEDATTMVIMKGLQLIPKVSGKVDVTSCDNLEAVMDSRLFGIMAAHRVIGCGTKQSANGALIMSGGYFNWDQSKAKLKKGKDKKILEAFDEDTNKLMEDIMVDSLDEMGPSGQFTSSERALGLLRPLLPMLLPLHVAWTYRFMSTSVRVSGDAFAFYGCFTTPISYCMAVVL</sequence>
<reference evidence="1 2" key="1">
    <citation type="journal article" date="2024" name="G3 (Bethesda)">
        <title>Genome assembly of Hibiscus sabdariffa L. provides insights into metabolisms of medicinal natural products.</title>
        <authorList>
            <person name="Kim T."/>
        </authorList>
    </citation>
    <scope>NUCLEOTIDE SEQUENCE [LARGE SCALE GENOMIC DNA]</scope>
    <source>
        <strain evidence="1">TK-2024</strain>
        <tissue evidence="1">Old leaves</tissue>
    </source>
</reference>
<comment type="caution">
    <text evidence="1">The sequence shown here is derived from an EMBL/GenBank/DDBJ whole genome shotgun (WGS) entry which is preliminary data.</text>
</comment>